<dbReference type="Proteomes" id="UP000050898">
    <property type="component" value="Unassembled WGS sequence"/>
</dbReference>
<dbReference type="AlphaFoldDB" id="A0A0R2E384"/>
<organism evidence="1 2">
    <name type="scientific">Liquorilactobacillus mali KCTC 3596 = DSM 20444</name>
    <dbReference type="NCBI Taxonomy" id="1046596"/>
    <lineage>
        <taxon>Bacteria</taxon>
        <taxon>Bacillati</taxon>
        <taxon>Bacillota</taxon>
        <taxon>Bacilli</taxon>
        <taxon>Lactobacillales</taxon>
        <taxon>Lactobacillaceae</taxon>
        <taxon>Liquorilactobacillus</taxon>
    </lineage>
</organism>
<accession>A0A0R2E384</accession>
<dbReference type="InterPro" id="IPR025982">
    <property type="entry name" value="SieB"/>
</dbReference>
<dbReference type="PATRIC" id="fig|1046596.6.peg.2197"/>
<comment type="caution">
    <text evidence="1">The sequence shown here is derived from an EMBL/GenBank/DDBJ whole genome shotgun (WGS) entry which is preliminary data.</text>
</comment>
<evidence type="ECO:0000313" key="2">
    <source>
        <dbReference type="Proteomes" id="UP000050898"/>
    </source>
</evidence>
<protein>
    <submittedName>
        <fullName evidence="1">Uncharacterized protein</fullName>
    </submittedName>
</protein>
<sequence>MVRISKKIAKKRRDLAFNKYYTEQQEKLFQDPEAMTILKELYRNHPNSANLPIHNQKVHLLEQFGLISKAGRFAMMTSDNPRFPYILQPVAEERMKRL</sequence>
<gene>
    <name evidence="1" type="ORF">FD00_GL002093</name>
</gene>
<keyword evidence="2" id="KW-1185">Reference proteome</keyword>
<dbReference type="Pfam" id="PF14163">
    <property type="entry name" value="SieB"/>
    <property type="match status" value="1"/>
</dbReference>
<proteinExistence type="predicted"/>
<evidence type="ECO:0000313" key="1">
    <source>
        <dbReference type="EMBL" id="KRN10850.1"/>
    </source>
</evidence>
<reference evidence="1 2" key="1">
    <citation type="journal article" date="2015" name="Genome Announc.">
        <title>Expanding the biotechnology potential of lactobacilli through comparative genomics of 213 strains and associated genera.</title>
        <authorList>
            <person name="Sun Z."/>
            <person name="Harris H.M."/>
            <person name="McCann A."/>
            <person name="Guo C."/>
            <person name="Argimon S."/>
            <person name="Zhang W."/>
            <person name="Yang X."/>
            <person name="Jeffery I.B."/>
            <person name="Cooney J.C."/>
            <person name="Kagawa T.F."/>
            <person name="Liu W."/>
            <person name="Song Y."/>
            <person name="Salvetti E."/>
            <person name="Wrobel A."/>
            <person name="Rasinkangas P."/>
            <person name="Parkhill J."/>
            <person name="Rea M.C."/>
            <person name="O'Sullivan O."/>
            <person name="Ritari J."/>
            <person name="Douillard F.P."/>
            <person name="Paul Ross R."/>
            <person name="Yang R."/>
            <person name="Briner A.E."/>
            <person name="Felis G.E."/>
            <person name="de Vos W.M."/>
            <person name="Barrangou R."/>
            <person name="Klaenhammer T.R."/>
            <person name="Caufield P.W."/>
            <person name="Cui Y."/>
            <person name="Zhang H."/>
            <person name="O'Toole P.W."/>
        </authorList>
    </citation>
    <scope>NUCLEOTIDE SEQUENCE [LARGE SCALE GENOMIC DNA]</scope>
    <source>
        <strain evidence="1 2">DSM 20444</strain>
    </source>
</reference>
<name>A0A0R2E384_9LACO</name>
<dbReference type="EMBL" id="AYYH01000006">
    <property type="protein sequence ID" value="KRN10850.1"/>
    <property type="molecule type" value="Genomic_DNA"/>
</dbReference>